<evidence type="ECO:0000313" key="5">
    <source>
        <dbReference type="Proteomes" id="UP001166286"/>
    </source>
</evidence>
<feature type="region of interest" description="Disordered" evidence="1">
    <location>
        <begin position="122"/>
        <end position="152"/>
    </location>
</feature>
<proteinExistence type="predicted"/>
<dbReference type="Pfam" id="PF24808">
    <property type="entry name" value="DUF7707"/>
    <property type="match status" value="1"/>
</dbReference>
<evidence type="ECO:0000313" key="4">
    <source>
        <dbReference type="EMBL" id="KAK0513510.1"/>
    </source>
</evidence>
<sequence length="172" mass="17282">MLSFTLLFTTLLAAFAAAQNNTLDPNSVDPTKRNQWCTSEQNTCPILCGGQMFTKANSCTGSTLTYTCTCANGTGPSNIAQYQGSLPNYECNQLFADCRQANPGSQACVTCGTLQPSTVPTGTVSSSAAATSSATSTSSTTSPSASAKGNAAGKVEGTVGGVAAGLLAALVL</sequence>
<reference evidence="4" key="1">
    <citation type="submission" date="2023-03" db="EMBL/GenBank/DDBJ databases">
        <title>Complete genome of Cladonia borealis.</title>
        <authorList>
            <person name="Park H."/>
        </authorList>
    </citation>
    <scope>NUCLEOTIDE SEQUENCE</scope>
    <source>
        <strain evidence="4">ANT050790</strain>
    </source>
</reference>
<name>A0AA39V8S0_9LECA</name>
<dbReference type="Proteomes" id="UP001166286">
    <property type="component" value="Unassembled WGS sequence"/>
</dbReference>
<feature type="domain" description="DUF7707" evidence="3">
    <location>
        <begin position="22"/>
        <end position="110"/>
    </location>
</feature>
<keyword evidence="2" id="KW-0732">Signal</keyword>
<gene>
    <name evidence="4" type="ORF">JMJ35_004496</name>
</gene>
<keyword evidence="5" id="KW-1185">Reference proteome</keyword>
<evidence type="ECO:0000256" key="2">
    <source>
        <dbReference type="SAM" id="SignalP"/>
    </source>
</evidence>
<accession>A0AA39V8S0</accession>
<protein>
    <recommendedName>
        <fullName evidence="3">DUF7707 domain-containing protein</fullName>
    </recommendedName>
</protein>
<dbReference type="EMBL" id="JAFEKC020000008">
    <property type="protein sequence ID" value="KAK0513510.1"/>
    <property type="molecule type" value="Genomic_DNA"/>
</dbReference>
<comment type="caution">
    <text evidence="4">The sequence shown here is derived from an EMBL/GenBank/DDBJ whole genome shotgun (WGS) entry which is preliminary data.</text>
</comment>
<dbReference type="AlphaFoldDB" id="A0AA39V8S0"/>
<evidence type="ECO:0000259" key="3">
    <source>
        <dbReference type="Pfam" id="PF24808"/>
    </source>
</evidence>
<evidence type="ECO:0000256" key="1">
    <source>
        <dbReference type="SAM" id="MobiDB-lite"/>
    </source>
</evidence>
<feature type="chain" id="PRO_5041270116" description="DUF7707 domain-containing protein" evidence="2">
    <location>
        <begin position="19"/>
        <end position="172"/>
    </location>
</feature>
<organism evidence="4 5">
    <name type="scientific">Cladonia borealis</name>
    <dbReference type="NCBI Taxonomy" id="184061"/>
    <lineage>
        <taxon>Eukaryota</taxon>
        <taxon>Fungi</taxon>
        <taxon>Dikarya</taxon>
        <taxon>Ascomycota</taxon>
        <taxon>Pezizomycotina</taxon>
        <taxon>Lecanoromycetes</taxon>
        <taxon>OSLEUM clade</taxon>
        <taxon>Lecanoromycetidae</taxon>
        <taxon>Lecanorales</taxon>
        <taxon>Lecanorineae</taxon>
        <taxon>Cladoniaceae</taxon>
        <taxon>Cladonia</taxon>
    </lineage>
</organism>
<feature type="signal peptide" evidence="2">
    <location>
        <begin position="1"/>
        <end position="18"/>
    </location>
</feature>
<dbReference type="PANTHER" id="PTHR38118:SF2">
    <property type="entry name" value="CDP-ALCOHOL PHOSPHATIDYLTRANSFERASE PROTEIN"/>
    <property type="match status" value="1"/>
</dbReference>
<dbReference type="PANTHER" id="PTHR38118">
    <property type="entry name" value="ANCHORED CELL WALL PROTEIN 11-RELATED"/>
    <property type="match status" value="1"/>
</dbReference>
<dbReference type="InterPro" id="IPR056124">
    <property type="entry name" value="DUF7707"/>
</dbReference>